<feature type="transmembrane region" description="Helical" evidence="1">
    <location>
        <begin position="107"/>
        <end position="125"/>
    </location>
</feature>
<keyword evidence="1" id="KW-0472">Membrane</keyword>
<keyword evidence="1" id="KW-1133">Transmembrane helix</keyword>
<accession>A0A6I2M761</accession>
<protein>
    <submittedName>
        <fullName evidence="2">DUF1700 domain-containing protein</fullName>
    </submittedName>
</protein>
<reference evidence="2 3" key="1">
    <citation type="submission" date="2019-11" db="EMBL/GenBank/DDBJ databases">
        <title>Bacillus idriensis genome.</title>
        <authorList>
            <person name="Konopka E.N."/>
            <person name="Newman J.D."/>
        </authorList>
    </citation>
    <scope>NUCLEOTIDE SEQUENCE [LARGE SCALE GENOMIC DNA]</scope>
    <source>
        <strain evidence="2 3">DSM 19097</strain>
    </source>
</reference>
<dbReference type="EMBL" id="WKKF01000001">
    <property type="protein sequence ID" value="MRX53164.1"/>
    <property type="molecule type" value="Genomic_DNA"/>
</dbReference>
<dbReference type="AlphaFoldDB" id="A0A6I2M761"/>
<dbReference type="RefSeq" id="WP_154318066.1">
    <property type="nucleotide sequence ID" value="NZ_CAJGAA010000001.1"/>
</dbReference>
<dbReference type="Pfam" id="PF22564">
    <property type="entry name" value="HAAS"/>
    <property type="match status" value="1"/>
</dbReference>
<feature type="transmembrane region" description="Helical" evidence="1">
    <location>
        <begin position="81"/>
        <end position="101"/>
    </location>
</feature>
<evidence type="ECO:0000313" key="3">
    <source>
        <dbReference type="Proteomes" id="UP000441585"/>
    </source>
</evidence>
<keyword evidence="1" id="KW-0812">Transmembrane</keyword>
<evidence type="ECO:0000256" key="1">
    <source>
        <dbReference type="SAM" id="Phobius"/>
    </source>
</evidence>
<name>A0A6I2M761_9BACI</name>
<sequence>MRNNEFLAALDSLLSRVPEKERREMLYDYQEHFEIGASDGRSEKELAEELGDPNVIARELLADYFISKAESDQTATNMFKAIFAAVSLSFFNIIFIAGPVAALLGTYLALCAAAIVLTLSPFGIMASSLMGFSFENFAFSFFFSLTLVSLGLLMSIGMIYVGKYFYHLILRYIKFNLRMIKGDRAV</sequence>
<dbReference type="Proteomes" id="UP000441585">
    <property type="component" value="Unassembled WGS sequence"/>
</dbReference>
<feature type="transmembrane region" description="Helical" evidence="1">
    <location>
        <begin position="137"/>
        <end position="161"/>
    </location>
</feature>
<keyword evidence="3" id="KW-1185">Reference proteome</keyword>
<proteinExistence type="predicted"/>
<organism evidence="2 3">
    <name type="scientific">Metabacillus idriensis</name>
    <dbReference type="NCBI Taxonomy" id="324768"/>
    <lineage>
        <taxon>Bacteria</taxon>
        <taxon>Bacillati</taxon>
        <taxon>Bacillota</taxon>
        <taxon>Bacilli</taxon>
        <taxon>Bacillales</taxon>
        <taxon>Bacillaceae</taxon>
        <taxon>Metabacillus</taxon>
    </lineage>
</organism>
<comment type="caution">
    <text evidence="2">The sequence shown here is derived from an EMBL/GenBank/DDBJ whole genome shotgun (WGS) entry which is preliminary data.</text>
</comment>
<gene>
    <name evidence="2" type="ORF">GJU41_04210</name>
</gene>
<evidence type="ECO:0000313" key="2">
    <source>
        <dbReference type="EMBL" id="MRX53164.1"/>
    </source>
</evidence>